<organism evidence="2 3">
    <name type="scientific">Sphaerisporangium album</name>
    <dbReference type="NCBI Taxonomy" id="509200"/>
    <lineage>
        <taxon>Bacteria</taxon>
        <taxon>Bacillati</taxon>
        <taxon>Actinomycetota</taxon>
        <taxon>Actinomycetes</taxon>
        <taxon>Streptosporangiales</taxon>
        <taxon>Streptosporangiaceae</taxon>
        <taxon>Sphaerisporangium</taxon>
    </lineage>
</organism>
<dbReference type="SUPFAM" id="SSF46785">
    <property type="entry name" value="Winged helix' DNA-binding domain"/>
    <property type="match status" value="1"/>
</dbReference>
<dbReference type="RefSeq" id="WP_114032940.1">
    <property type="nucleotide sequence ID" value="NZ_QOIL01000025.1"/>
</dbReference>
<dbReference type="InterPro" id="IPR036388">
    <property type="entry name" value="WH-like_DNA-bd_sf"/>
</dbReference>
<name>A0A367F128_9ACTN</name>
<dbReference type="Gene3D" id="1.10.10.10">
    <property type="entry name" value="Winged helix-like DNA-binding domain superfamily/Winged helix DNA-binding domain"/>
    <property type="match status" value="1"/>
</dbReference>
<protein>
    <submittedName>
        <fullName evidence="2">ROK family protein</fullName>
    </submittedName>
</protein>
<dbReference type="InterPro" id="IPR036390">
    <property type="entry name" value="WH_DNA-bd_sf"/>
</dbReference>
<dbReference type="OrthoDB" id="3534172at2"/>
<dbReference type="Gene3D" id="3.30.420.40">
    <property type="match status" value="2"/>
</dbReference>
<evidence type="ECO:0000256" key="1">
    <source>
        <dbReference type="ARBA" id="ARBA00006479"/>
    </source>
</evidence>
<sequence>MARPERRTVRDVRRGNRAMLLRTLYFAGPTSRNDLTRLTGLSAATVSTMTGDLLGEGIITEAGQVESDGGRPRVLLRVDPLYGYAIGVDVAETHVRVELFDLGMNERAKVEYALRPARHDPELVARHIIAGIEVVLSDAGVPSRQVLGVGVGVPGIVERGEDVVIHAKTFGWNGVPLGALLRAGSAHPLPPLHVDNGTKAMGQAELWFGSGRDASDAVIVLIGSGVGAAVVTGGATFHGVSSSAGEWGHTKIVAGGRPCRCGGRGCLEAYIGAEAILERAGVSTQTAGWHEELTRLLASDSPVVEETIDYLGVGLGNLVNLVNPGRIVVGGWVGLLLGERLLPAIRRAVAENSLPQPYAATSIVLGRLGPDAVALGAATLVLEEFFATAPASRVTAAG</sequence>
<reference evidence="2 3" key="1">
    <citation type="submission" date="2018-06" db="EMBL/GenBank/DDBJ databases">
        <title>Sphaerisporangium craniellae sp. nov., isolated from a marine sponge in the South China Sea.</title>
        <authorList>
            <person name="Li L."/>
        </authorList>
    </citation>
    <scope>NUCLEOTIDE SEQUENCE [LARGE SCALE GENOMIC DNA]</scope>
    <source>
        <strain evidence="2 3">CCTCC AA 208026</strain>
    </source>
</reference>
<gene>
    <name evidence="2" type="ORF">DQ384_33835</name>
</gene>
<dbReference type="PANTHER" id="PTHR18964">
    <property type="entry name" value="ROK (REPRESSOR, ORF, KINASE) FAMILY"/>
    <property type="match status" value="1"/>
</dbReference>
<proteinExistence type="inferred from homology"/>
<comment type="similarity">
    <text evidence="1">Belongs to the ROK (NagC/XylR) family.</text>
</comment>
<accession>A0A367F128</accession>
<dbReference type="Pfam" id="PF00480">
    <property type="entry name" value="ROK"/>
    <property type="match status" value="1"/>
</dbReference>
<dbReference type="PROSITE" id="PS01125">
    <property type="entry name" value="ROK"/>
    <property type="match status" value="1"/>
</dbReference>
<keyword evidence="3" id="KW-1185">Reference proteome</keyword>
<dbReference type="InterPro" id="IPR043129">
    <property type="entry name" value="ATPase_NBD"/>
</dbReference>
<dbReference type="EMBL" id="QOIL01000025">
    <property type="protein sequence ID" value="RCG24033.1"/>
    <property type="molecule type" value="Genomic_DNA"/>
</dbReference>
<comment type="caution">
    <text evidence="2">The sequence shown here is derived from an EMBL/GenBank/DDBJ whole genome shotgun (WGS) entry which is preliminary data.</text>
</comment>
<dbReference type="InterPro" id="IPR000600">
    <property type="entry name" value="ROK"/>
</dbReference>
<dbReference type="Proteomes" id="UP000253094">
    <property type="component" value="Unassembled WGS sequence"/>
</dbReference>
<dbReference type="InterPro" id="IPR049874">
    <property type="entry name" value="ROK_cs"/>
</dbReference>
<dbReference type="AlphaFoldDB" id="A0A367F128"/>
<dbReference type="SUPFAM" id="SSF53067">
    <property type="entry name" value="Actin-like ATPase domain"/>
    <property type="match status" value="1"/>
</dbReference>
<evidence type="ECO:0000313" key="2">
    <source>
        <dbReference type="EMBL" id="RCG24033.1"/>
    </source>
</evidence>
<evidence type="ECO:0000313" key="3">
    <source>
        <dbReference type="Proteomes" id="UP000253094"/>
    </source>
</evidence>
<dbReference type="PANTHER" id="PTHR18964:SF149">
    <property type="entry name" value="BIFUNCTIONAL UDP-N-ACETYLGLUCOSAMINE 2-EPIMERASE_N-ACETYLMANNOSAMINE KINASE"/>
    <property type="match status" value="1"/>
</dbReference>